<dbReference type="EMBL" id="JANYMP010000016">
    <property type="protein sequence ID" value="MCS7481132.1"/>
    <property type="molecule type" value="Genomic_DNA"/>
</dbReference>
<organism evidence="1 2">
    <name type="scientific">Umezawaea endophytica</name>
    <dbReference type="NCBI Taxonomy" id="1654476"/>
    <lineage>
        <taxon>Bacteria</taxon>
        <taxon>Bacillati</taxon>
        <taxon>Actinomycetota</taxon>
        <taxon>Actinomycetes</taxon>
        <taxon>Pseudonocardiales</taxon>
        <taxon>Pseudonocardiaceae</taxon>
        <taxon>Umezawaea</taxon>
    </lineage>
</organism>
<evidence type="ECO:0000313" key="1">
    <source>
        <dbReference type="EMBL" id="MCS7481132.1"/>
    </source>
</evidence>
<proteinExistence type="predicted"/>
<name>A0A9X2VS11_9PSEU</name>
<comment type="caution">
    <text evidence="1">The sequence shown here is derived from an EMBL/GenBank/DDBJ whole genome shotgun (WGS) entry which is preliminary data.</text>
</comment>
<dbReference type="Proteomes" id="UP001141259">
    <property type="component" value="Unassembled WGS sequence"/>
</dbReference>
<dbReference type="AlphaFoldDB" id="A0A9X2VS11"/>
<gene>
    <name evidence="1" type="ORF">NZH93_30120</name>
</gene>
<protein>
    <submittedName>
        <fullName evidence="1">Uncharacterized protein</fullName>
    </submittedName>
</protein>
<keyword evidence="2" id="KW-1185">Reference proteome</keyword>
<dbReference type="RefSeq" id="WP_259626618.1">
    <property type="nucleotide sequence ID" value="NZ_JANYMP010000016.1"/>
</dbReference>
<evidence type="ECO:0000313" key="2">
    <source>
        <dbReference type="Proteomes" id="UP001141259"/>
    </source>
</evidence>
<accession>A0A9X2VS11</accession>
<reference evidence="1" key="1">
    <citation type="submission" date="2022-08" db="EMBL/GenBank/DDBJ databases">
        <authorList>
            <person name="Tistechok S."/>
            <person name="Samborskyy M."/>
            <person name="Roman I."/>
        </authorList>
    </citation>
    <scope>NUCLEOTIDE SEQUENCE</scope>
    <source>
        <strain evidence="1">DSM 103496</strain>
    </source>
</reference>
<sequence>MFPNLHKTQRAETMLLVARYREGVLAQRHPVERVPRALRRLVDIIDKTIGMPAYPSFEVESCVDAAPGAGVEIVDAPLFVLRHFEREIVDPVRRFYPFHDPNILIADTGGAYEVYAHLNRVDGYCTLLGATPGPMSVAPHLDRLIDRLTRIGAHYVETLVPLHCFDELSALLACGFLPAALYPAMRAGGGLFHDYVVMARTLQPLDFRGLAIDAAFQPFVEQYIDLWKQRFLDTEGVFR</sequence>